<dbReference type="PROSITE" id="PS50977">
    <property type="entry name" value="HTH_TETR_2"/>
    <property type="match status" value="1"/>
</dbReference>
<dbReference type="InterPro" id="IPR009057">
    <property type="entry name" value="Homeodomain-like_sf"/>
</dbReference>
<evidence type="ECO:0000256" key="4">
    <source>
        <dbReference type="PROSITE-ProRule" id="PRU00335"/>
    </source>
</evidence>
<proteinExistence type="predicted"/>
<dbReference type="Gene3D" id="1.10.357.10">
    <property type="entry name" value="Tetracycline Repressor, domain 2"/>
    <property type="match status" value="1"/>
</dbReference>
<feature type="DNA-binding region" description="H-T-H motif" evidence="4">
    <location>
        <begin position="32"/>
        <end position="51"/>
    </location>
</feature>
<dbReference type="AlphaFoldDB" id="A0A9E6TVF1"/>
<dbReference type="GO" id="GO:0003700">
    <property type="term" value="F:DNA-binding transcription factor activity"/>
    <property type="evidence" value="ECO:0007669"/>
    <property type="project" value="TreeGrafter"/>
</dbReference>
<dbReference type="PANTHER" id="PTHR30055">
    <property type="entry name" value="HTH-TYPE TRANSCRIPTIONAL REGULATOR RUTR"/>
    <property type="match status" value="1"/>
</dbReference>
<organism evidence="6 7">
    <name type="scientific">Pseudomonas xantholysinigenes</name>
    <dbReference type="NCBI Taxonomy" id="2745490"/>
    <lineage>
        <taxon>Bacteria</taxon>
        <taxon>Pseudomonadati</taxon>
        <taxon>Pseudomonadota</taxon>
        <taxon>Gammaproteobacteria</taxon>
        <taxon>Pseudomonadales</taxon>
        <taxon>Pseudomonadaceae</taxon>
        <taxon>Pseudomonas</taxon>
    </lineage>
</organism>
<feature type="domain" description="HTH tetR-type" evidence="5">
    <location>
        <begin position="9"/>
        <end position="69"/>
    </location>
</feature>
<dbReference type="Proteomes" id="UP000633418">
    <property type="component" value="Chromosome"/>
</dbReference>
<evidence type="ECO:0000256" key="1">
    <source>
        <dbReference type="ARBA" id="ARBA00023015"/>
    </source>
</evidence>
<dbReference type="Pfam" id="PF00440">
    <property type="entry name" value="TetR_N"/>
    <property type="match status" value="1"/>
</dbReference>
<dbReference type="SUPFAM" id="SSF46689">
    <property type="entry name" value="Homeodomain-like"/>
    <property type="match status" value="1"/>
</dbReference>
<evidence type="ECO:0000313" key="6">
    <source>
        <dbReference type="EMBL" id="QXI36412.1"/>
    </source>
</evidence>
<dbReference type="InterPro" id="IPR001647">
    <property type="entry name" value="HTH_TetR"/>
</dbReference>
<evidence type="ECO:0000256" key="3">
    <source>
        <dbReference type="ARBA" id="ARBA00023163"/>
    </source>
</evidence>
<dbReference type="GO" id="GO:0000976">
    <property type="term" value="F:transcription cis-regulatory region binding"/>
    <property type="evidence" value="ECO:0007669"/>
    <property type="project" value="TreeGrafter"/>
</dbReference>
<evidence type="ECO:0000256" key="2">
    <source>
        <dbReference type="ARBA" id="ARBA00023125"/>
    </source>
</evidence>
<name>A0A9E6TVF1_9PSED</name>
<keyword evidence="7" id="KW-1185">Reference proteome</keyword>
<protein>
    <submittedName>
        <fullName evidence="6">TetR/AcrR family transcriptional regulator</fullName>
    </submittedName>
</protein>
<keyword evidence="1" id="KW-0805">Transcription regulation</keyword>
<dbReference type="EMBL" id="CP077095">
    <property type="protein sequence ID" value="QXI36412.1"/>
    <property type="molecule type" value="Genomic_DNA"/>
</dbReference>
<sequence length="206" mass="22942">MRRTKLEMERTRQRLLDAAERVFSEQGYATAKLEQIADAAGLSRGSIYWHFKGKPELLDAVIDRAWFPWDQLAVDQTELERLPSIAEMAGVLGQGIQRTLCEPRLRRSALILLQGRELRSVSERVLQRLQGMQQRICRHVAMVLEPSRVTGPLSGDSGILARAVGAFILGVISEALMLGWPGEQGRIGQDVERVVLAMLMPVVAAT</sequence>
<dbReference type="KEGG" id="pxn:HU772_013715"/>
<dbReference type="RefSeq" id="WP_186655113.1">
    <property type="nucleotide sequence ID" value="NZ_CP077095.1"/>
</dbReference>
<accession>A0A9E6TVF1</accession>
<dbReference type="PANTHER" id="PTHR30055:SF234">
    <property type="entry name" value="HTH-TYPE TRANSCRIPTIONAL REGULATOR BETI"/>
    <property type="match status" value="1"/>
</dbReference>
<gene>
    <name evidence="6" type="ORF">HU772_013715</name>
</gene>
<keyword evidence="2 4" id="KW-0238">DNA-binding</keyword>
<evidence type="ECO:0000313" key="7">
    <source>
        <dbReference type="Proteomes" id="UP000633418"/>
    </source>
</evidence>
<dbReference type="InterPro" id="IPR050109">
    <property type="entry name" value="HTH-type_TetR-like_transc_reg"/>
</dbReference>
<keyword evidence="3" id="KW-0804">Transcription</keyword>
<reference evidence="6 7" key="1">
    <citation type="journal article" date="2020" name="Microorganisms">
        <title>Reliable Identification of Environmental Pseudomonas Isolates Using the rpoD Gene.</title>
        <authorList>
            <consortium name="The Broad Institute Genome Sequencing Platform"/>
            <person name="Girard L."/>
            <person name="Lood C."/>
            <person name="Rokni-Zadeh H."/>
            <person name="van Noort V."/>
            <person name="Lavigne R."/>
            <person name="De Mot R."/>
        </authorList>
    </citation>
    <scope>NUCLEOTIDE SEQUENCE [LARGE SCALE GENOMIC DNA]</scope>
    <source>
        <strain evidence="6 7">RW9S1A</strain>
    </source>
</reference>
<dbReference type="PRINTS" id="PR00455">
    <property type="entry name" value="HTHTETR"/>
</dbReference>
<reference evidence="6 7" key="2">
    <citation type="journal article" date="2021" name="Microorganisms">
        <title>The Ever-Expanding Pseudomonas Genus: Description of 43 New Species and Partition of the Pseudomonas putida Group.</title>
        <authorList>
            <person name="Girard L."/>
            <person name="Lood C."/>
            <person name="Hofte M."/>
            <person name="Vandamme P."/>
            <person name="Rokni-Zadeh H."/>
            <person name="van Noort V."/>
            <person name="Lavigne R."/>
            <person name="De Mot R."/>
        </authorList>
    </citation>
    <scope>NUCLEOTIDE SEQUENCE [LARGE SCALE GENOMIC DNA]</scope>
    <source>
        <strain evidence="6 7">RW9S1A</strain>
    </source>
</reference>
<evidence type="ECO:0000259" key="5">
    <source>
        <dbReference type="PROSITE" id="PS50977"/>
    </source>
</evidence>